<dbReference type="InterPro" id="IPR050109">
    <property type="entry name" value="HTH-type_TetR-like_transc_reg"/>
</dbReference>
<evidence type="ECO:0000256" key="1">
    <source>
        <dbReference type="ARBA" id="ARBA00023015"/>
    </source>
</evidence>
<dbReference type="PANTHER" id="PTHR30055">
    <property type="entry name" value="HTH-TYPE TRANSCRIPTIONAL REGULATOR RUTR"/>
    <property type="match status" value="1"/>
</dbReference>
<dbReference type="Proteomes" id="UP001183246">
    <property type="component" value="Unassembled WGS sequence"/>
</dbReference>
<feature type="domain" description="HTH tetR-type" evidence="5">
    <location>
        <begin position="32"/>
        <end position="92"/>
    </location>
</feature>
<dbReference type="EMBL" id="JAVREL010000005">
    <property type="protein sequence ID" value="MDT0343214.1"/>
    <property type="molecule type" value="Genomic_DNA"/>
</dbReference>
<name>A0ABU2MQ43_9ACTN</name>
<dbReference type="InterPro" id="IPR036271">
    <property type="entry name" value="Tet_transcr_reg_TetR-rel_C_sf"/>
</dbReference>
<dbReference type="Gene3D" id="1.10.357.10">
    <property type="entry name" value="Tetracycline Repressor, domain 2"/>
    <property type="match status" value="1"/>
</dbReference>
<comment type="caution">
    <text evidence="6">The sequence shown here is derived from an EMBL/GenBank/DDBJ whole genome shotgun (WGS) entry which is preliminary data.</text>
</comment>
<dbReference type="PANTHER" id="PTHR30055:SF151">
    <property type="entry name" value="TRANSCRIPTIONAL REGULATORY PROTEIN"/>
    <property type="match status" value="1"/>
</dbReference>
<keyword evidence="2 4" id="KW-0238">DNA-binding</keyword>
<evidence type="ECO:0000256" key="2">
    <source>
        <dbReference type="ARBA" id="ARBA00023125"/>
    </source>
</evidence>
<keyword evidence="7" id="KW-1185">Reference proteome</keyword>
<evidence type="ECO:0000256" key="3">
    <source>
        <dbReference type="ARBA" id="ARBA00023163"/>
    </source>
</evidence>
<gene>
    <name evidence="6" type="ORF">RM590_11400</name>
</gene>
<evidence type="ECO:0000313" key="7">
    <source>
        <dbReference type="Proteomes" id="UP001183246"/>
    </source>
</evidence>
<feature type="DNA-binding region" description="H-T-H motif" evidence="4">
    <location>
        <begin position="55"/>
        <end position="74"/>
    </location>
</feature>
<proteinExistence type="predicted"/>
<evidence type="ECO:0000313" key="6">
    <source>
        <dbReference type="EMBL" id="MDT0343214.1"/>
    </source>
</evidence>
<evidence type="ECO:0000259" key="5">
    <source>
        <dbReference type="PROSITE" id="PS50977"/>
    </source>
</evidence>
<protein>
    <submittedName>
        <fullName evidence="6">TetR/AcrR family transcriptional regulator</fullName>
    </submittedName>
</protein>
<sequence>MTTAHSGSGDISRSLELMWQGRERPSRGPKPGLTLERIVAAAVDLADREGLAALSMRKVAAELGVGTMSLYRYVPGKGELLDLMLDHVIAPGPDLEEHRGKDWRTTMRVVAEGTYSLYLDHPWLLQVNQSRPLLGPNALLGFDFALAALEGLDLTGQEKIGVIMAVDSYTTGIARHYVLLRQANEESGLTDEEFWAAQAPLMETALASGCYPHVFALPDDTFSATPEEMVEFGLARVLDGIEAFIEAKSRPNASG</sequence>
<accession>A0ABU2MQ43</accession>
<dbReference type="Pfam" id="PF00440">
    <property type="entry name" value="TetR_N"/>
    <property type="match status" value="1"/>
</dbReference>
<evidence type="ECO:0000256" key="4">
    <source>
        <dbReference type="PROSITE-ProRule" id="PRU00335"/>
    </source>
</evidence>
<dbReference type="Pfam" id="PF02909">
    <property type="entry name" value="TetR_C_1"/>
    <property type="match status" value="1"/>
</dbReference>
<dbReference type="Gene3D" id="1.10.10.60">
    <property type="entry name" value="Homeodomain-like"/>
    <property type="match status" value="1"/>
</dbReference>
<keyword evidence="3" id="KW-0804">Transcription</keyword>
<dbReference type="InterPro" id="IPR001647">
    <property type="entry name" value="HTH_TetR"/>
</dbReference>
<organism evidence="6 7">
    <name type="scientific">Streptomyces litchfieldiae</name>
    <dbReference type="NCBI Taxonomy" id="3075543"/>
    <lineage>
        <taxon>Bacteria</taxon>
        <taxon>Bacillati</taxon>
        <taxon>Actinomycetota</taxon>
        <taxon>Actinomycetes</taxon>
        <taxon>Kitasatosporales</taxon>
        <taxon>Streptomycetaceae</taxon>
        <taxon>Streptomyces</taxon>
    </lineage>
</organism>
<dbReference type="RefSeq" id="WP_311704348.1">
    <property type="nucleotide sequence ID" value="NZ_JAVREL010000005.1"/>
</dbReference>
<dbReference type="SUPFAM" id="SSF46689">
    <property type="entry name" value="Homeodomain-like"/>
    <property type="match status" value="1"/>
</dbReference>
<reference evidence="7" key="1">
    <citation type="submission" date="2023-07" db="EMBL/GenBank/DDBJ databases">
        <title>30 novel species of actinomycetes from the DSMZ collection.</title>
        <authorList>
            <person name="Nouioui I."/>
        </authorList>
    </citation>
    <scope>NUCLEOTIDE SEQUENCE [LARGE SCALE GENOMIC DNA]</scope>
    <source>
        <strain evidence="7">DSM 44938</strain>
    </source>
</reference>
<keyword evidence="1" id="KW-0805">Transcription regulation</keyword>
<dbReference type="PROSITE" id="PS50977">
    <property type="entry name" value="HTH_TETR_2"/>
    <property type="match status" value="1"/>
</dbReference>
<dbReference type="SUPFAM" id="SSF48498">
    <property type="entry name" value="Tetracyclin repressor-like, C-terminal domain"/>
    <property type="match status" value="1"/>
</dbReference>
<dbReference type="InterPro" id="IPR009057">
    <property type="entry name" value="Homeodomain-like_sf"/>
</dbReference>
<dbReference type="InterPro" id="IPR004111">
    <property type="entry name" value="Repressor_TetR_C"/>
</dbReference>